<dbReference type="OrthoDB" id="9046151at2"/>
<evidence type="ECO:0000313" key="4">
    <source>
        <dbReference type="Proteomes" id="UP000242637"/>
    </source>
</evidence>
<reference evidence="3 4" key="1">
    <citation type="submission" date="2017-06" db="EMBL/GenBank/DDBJ databases">
        <authorList>
            <consortium name="Pathogen Informatics"/>
        </authorList>
    </citation>
    <scope>NUCLEOTIDE SEQUENCE [LARGE SCALE GENOMIC DNA]</scope>
    <source>
        <strain evidence="3 4">NCTC13039</strain>
    </source>
</reference>
<dbReference type="GO" id="GO:0043190">
    <property type="term" value="C:ATP-binding cassette (ABC) transporter complex"/>
    <property type="evidence" value="ECO:0007669"/>
    <property type="project" value="InterPro"/>
</dbReference>
<dbReference type="CDD" id="cd00995">
    <property type="entry name" value="PBP2_NikA_DppA_OppA_like"/>
    <property type="match status" value="1"/>
</dbReference>
<keyword evidence="4" id="KW-1185">Reference proteome</keyword>
<proteinExistence type="predicted"/>
<dbReference type="PANTHER" id="PTHR30290:SF83">
    <property type="entry name" value="ABC TRANSPORTER SUBSTRATE-BINDING PROTEIN"/>
    <property type="match status" value="1"/>
</dbReference>
<dbReference type="RefSeq" id="WP_028327978.1">
    <property type="nucleotide sequence ID" value="NZ_LT906453.1"/>
</dbReference>
<dbReference type="Proteomes" id="UP000242637">
    <property type="component" value="Chromosome 1"/>
</dbReference>
<evidence type="ECO:0000313" key="3">
    <source>
        <dbReference type="EMBL" id="SNV21478.1"/>
    </source>
</evidence>
<dbReference type="KEGG" id="dco:SAMEA4475696_1245"/>
<dbReference type="Gene3D" id="3.10.105.10">
    <property type="entry name" value="Dipeptide-binding Protein, Domain 3"/>
    <property type="match status" value="1"/>
</dbReference>
<dbReference type="InterPro" id="IPR000914">
    <property type="entry name" value="SBP_5_dom"/>
</dbReference>
<dbReference type="SUPFAM" id="SSF53850">
    <property type="entry name" value="Periplasmic binding protein-like II"/>
    <property type="match status" value="1"/>
</dbReference>
<dbReference type="InterPro" id="IPR039424">
    <property type="entry name" value="SBP_5"/>
</dbReference>
<dbReference type="PIRSF" id="PIRSF002741">
    <property type="entry name" value="MppA"/>
    <property type="match status" value="1"/>
</dbReference>
<dbReference type="Gene3D" id="3.90.76.10">
    <property type="entry name" value="Dipeptide-binding Protein, Domain 1"/>
    <property type="match status" value="1"/>
</dbReference>
<accession>A0A239VIG7</accession>
<dbReference type="InterPro" id="IPR030678">
    <property type="entry name" value="Peptide/Ni-bd"/>
</dbReference>
<dbReference type="STRING" id="1121387.GCA_000429885_02065"/>
<feature type="region of interest" description="Disordered" evidence="1">
    <location>
        <begin position="40"/>
        <end position="80"/>
    </location>
</feature>
<sequence length="557" mass="60545">MRNRGNTQERPSSIPTPHTRRRTHRRILVTLACTLLTTACTHPSPTPTTPSQPPTTPPPVAPETPIRTNTRAAGPSLFPADITDDATRRIAQLIYRGLYSIDPKGKAVPGLANTMTTSDHTTWTAKIDPRAQFADGTPITAEDIAASWTLTATRTKTTGVATPLTLIEGYDEHDPKNTDPLSGLNVINPTTLQITLTTPTPRFNKLSADITMAPFPAKQRTDPTALATKPTGNGPYRLEKPWTGKGTYTLRPNSTYMSPQQVANTGIEFHTYDNLDTAYLDLRAGKLDVIDELPPNRIQEATDAKLQVAQQPVGMNQTLDFPTTPEWQGIEGRNRKAAIGAALDRNTITETNYDGATTPATDLASPVVDGYSNDICGTLCVHDPDQARALWSPNSPHNITIAYLTNGTEAVSAGAICSALVETLPITCDTRPYPNEQALANAVRNGKINGPYLRTWRMRQRDLGAFLEPRYSPDAQENWNSYTDPLAELHLRLANAATKNSAAMAAQQEAERYILRGLPSLPLWSFNATTTSTSAVTGVVTDPTGVPVYTHITRPPQ</sequence>
<dbReference type="PANTHER" id="PTHR30290">
    <property type="entry name" value="PERIPLASMIC BINDING COMPONENT OF ABC TRANSPORTER"/>
    <property type="match status" value="1"/>
</dbReference>
<gene>
    <name evidence="3" type="primary">oppA_2</name>
    <name evidence="3" type="ORF">SAMEA4475696_01245</name>
</gene>
<evidence type="ECO:0000256" key="1">
    <source>
        <dbReference type="SAM" id="MobiDB-lite"/>
    </source>
</evidence>
<name>A0A239VIG7_9MICO</name>
<dbReference type="EMBL" id="LT906453">
    <property type="protein sequence ID" value="SNV21478.1"/>
    <property type="molecule type" value="Genomic_DNA"/>
</dbReference>
<dbReference type="AlphaFoldDB" id="A0A239VIG7"/>
<dbReference type="GeneID" id="63460635"/>
<organism evidence="3 4">
    <name type="scientific">Dermatophilus congolensis</name>
    <dbReference type="NCBI Taxonomy" id="1863"/>
    <lineage>
        <taxon>Bacteria</taxon>
        <taxon>Bacillati</taxon>
        <taxon>Actinomycetota</taxon>
        <taxon>Actinomycetes</taxon>
        <taxon>Micrococcales</taxon>
        <taxon>Dermatophilaceae</taxon>
        <taxon>Dermatophilus</taxon>
    </lineage>
</organism>
<evidence type="ECO:0000259" key="2">
    <source>
        <dbReference type="Pfam" id="PF00496"/>
    </source>
</evidence>
<feature type="region of interest" description="Disordered" evidence="1">
    <location>
        <begin position="219"/>
        <end position="244"/>
    </location>
</feature>
<dbReference type="Pfam" id="PF00496">
    <property type="entry name" value="SBP_bac_5"/>
    <property type="match status" value="1"/>
</dbReference>
<protein>
    <submittedName>
        <fullName evidence="3">Stage 0 sporulation protein KA</fullName>
    </submittedName>
</protein>
<dbReference type="Gene3D" id="3.40.190.10">
    <property type="entry name" value="Periplasmic binding protein-like II"/>
    <property type="match status" value="1"/>
</dbReference>
<feature type="region of interest" description="Disordered" evidence="1">
    <location>
        <begin position="1"/>
        <end position="25"/>
    </location>
</feature>
<dbReference type="GO" id="GO:0042597">
    <property type="term" value="C:periplasmic space"/>
    <property type="evidence" value="ECO:0007669"/>
    <property type="project" value="UniProtKB-ARBA"/>
</dbReference>
<feature type="compositionally biased region" description="Pro residues" evidence="1">
    <location>
        <begin position="44"/>
        <end position="62"/>
    </location>
</feature>
<feature type="domain" description="Solute-binding protein family 5" evidence="2">
    <location>
        <begin position="107"/>
        <end position="446"/>
    </location>
</feature>
<dbReference type="GO" id="GO:0015833">
    <property type="term" value="P:peptide transport"/>
    <property type="evidence" value="ECO:0007669"/>
    <property type="project" value="TreeGrafter"/>
</dbReference>
<dbReference type="GO" id="GO:1904680">
    <property type="term" value="F:peptide transmembrane transporter activity"/>
    <property type="evidence" value="ECO:0007669"/>
    <property type="project" value="TreeGrafter"/>
</dbReference>